<sequence>MSSFGANSTGGGSSASNSNNTGRHPVYKGIRRRKSSGKWVSEIREPRSPNRIWLGTFPTPEMAAVAYDVAALALKGRDAELNFPNSASSLPVPATNSPRNIQAAAACAAAALGAAGDALLGARSSSREAENNYLTPGNNNNNNEYFMDEDLIFDMPNVIMNMAEGMLLSPPRLNLPDNDDTTGDKRNREIEKGEKNGKDHIEEENLWVYKTWLIYICIRHVILRGKLSIKSYNMKHKDGKPYPPNKNSWKVKLALMVVVLCGFSFYLGGIFCSEKETYVTKEVNREDETPIGNGAGPLQTKTTFTECSADYQDYTPCTDPRRWKKYGLHRLTFMERHCPPNFERKECLVPPPDGYKVPIRWPKSKNECWYRNVPYDWINKQKSNQHWLVKEGEKFIFPGGGTMFPNGVGKYVDLMEDLIPEMKDGTIRTAIDTGCGVASWGGDLLDRGILTVSLAPRDNHEAQVQFALERGIPAVLGIISTQRLPFPSNSFDMAHCSRCLIPWTEFGGVYLLEIHRILRPGGFWVLSGPPVNYENRWRGWNTTIEEQRSDYEKLQDLLTSMCFKLFNKKDDIAVWQKLTDNSCYKKLDNPDSYPPKCDDGTEPDSAWYTPLRPCVVVPNPATKKLKLNALAKWPERLHVAPERVSDVRGGSEGAFKHDDSKWKVRAKHYKKLLPAIGTEKIRNVMDMNTLYGGFAAAVVEDPLWVMNVVSSYAANTLSVVYDRGLIGTFHDWCEAFSTYPRTYDLLHLDNLFTAESHRCEMKYVLLEMDRILRPNGYAIIRESSYFIDAIATMAKGMRWSCRKEDTEYGVQNEKILICQKKLWYSKESS</sequence>
<evidence type="ECO:0000256" key="5">
    <source>
        <dbReference type="ARBA" id="ARBA00022968"/>
    </source>
</evidence>
<dbReference type="PROSITE" id="PS51032">
    <property type="entry name" value="AP2_ERF"/>
    <property type="match status" value="1"/>
</dbReference>
<evidence type="ECO:0000256" key="9">
    <source>
        <dbReference type="ARBA" id="ARBA00023180"/>
    </source>
</evidence>
<evidence type="ECO:0000313" key="14">
    <source>
        <dbReference type="EMBL" id="MCD7470426.1"/>
    </source>
</evidence>
<dbReference type="SUPFAM" id="SSF54171">
    <property type="entry name" value="DNA-binding domain"/>
    <property type="match status" value="1"/>
</dbReference>
<dbReference type="InterPro" id="IPR004159">
    <property type="entry name" value="Put_SAM_MeTrfase"/>
</dbReference>
<evidence type="ECO:0000256" key="4">
    <source>
        <dbReference type="ARBA" id="ARBA00022603"/>
    </source>
</evidence>
<evidence type="ECO:0000256" key="11">
    <source>
        <dbReference type="ARBA" id="ARBA00037847"/>
    </source>
</evidence>
<keyword evidence="5" id="KW-0812">Transmembrane</keyword>
<feature type="compositionally biased region" description="Basic residues" evidence="12">
    <location>
        <begin position="25"/>
        <end position="36"/>
    </location>
</feature>
<keyword evidence="10" id="KW-0539">Nucleus</keyword>
<comment type="caution">
    <text evidence="14">The sequence shown here is derived from an EMBL/GenBank/DDBJ whole genome shotgun (WGS) entry which is preliminary data.</text>
</comment>
<evidence type="ECO:0000256" key="1">
    <source>
        <dbReference type="ARBA" id="ARBA00004123"/>
    </source>
</evidence>
<evidence type="ECO:0000256" key="7">
    <source>
        <dbReference type="ARBA" id="ARBA00023125"/>
    </source>
</evidence>
<dbReference type="GO" id="GO:0032259">
    <property type="term" value="P:methylation"/>
    <property type="evidence" value="ECO:0007669"/>
    <property type="project" value="UniProtKB-KW"/>
</dbReference>
<dbReference type="GO" id="GO:0008168">
    <property type="term" value="F:methyltransferase activity"/>
    <property type="evidence" value="ECO:0007669"/>
    <property type="project" value="UniProtKB-KW"/>
</dbReference>
<dbReference type="InterPro" id="IPR001471">
    <property type="entry name" value="AP2/ERF_dom"/>
</dbReference>
<evidence type="ECO:0000256" key="2">
    <source>
        <dbReference type="ARBA" id="ARBA00004606"/>
    </source>
</evidence>
<evidence type="ECO:0000256" key="8">
    <source>
        <dbReference type="ARBA" id="ARBA00023163"/>
    </source>
</evidence>
<dbReference type="SUPFAM" id="SSF53335">
    <property type="entry name" value="S-adenosyl-L-methionine-dependent methyltransferases"/>
    <property type="match status" value="2"/>
</dbReference>
<comment type="subcellular location">
    <subcellularLocation>
        <location evidence="11">Endomembrane system</location>
        <topology evidence="11">Single-pass membrane protein</topology>
    </subcellularLocation>
    <subcellularLocation>
        <location evidence="2">Membrane</location>
        <topology evidence="2">Single-pass type II membrane protein</topology>
    </subcellularLocation>
    <subcellularLocation>
        <location evidence="1">Nucleus</location>
    </subcellularLocation>
</comment>
<keyword evidence="4 14" id="KW-0808">Transferase</keyword>
<keyword evidence="8" id="KW-0804">Transcription</keyword>
<keyword evidence="9" id="KW-0325">Glycoprotein</keyword>
<proteinExistence type="inferred from homology"/>
<protein>
    <submittedName>
        <fullName evidence="14">Methyltransferase PMT21</fullName>
    </submittedName>
</protein>
<name>A0ABS8TG26_DATST</name>
<dbReference type="InterPro" id="IPR016177">
    <property type="entry name" value="DNA-bd_dom_sf"/>
</dbReference>
<dbReference type="Gene3D" id="3.30.730.10">
    <property type="entry name" value="AP2/ERF domain"/>
    <property type="match status" value="1"/>
</dbReference>
<dbReference type="PANTHER" id="PTHR10108:SF984">
    <property type="entry name" value="METHYLTRANSFERASE PMT21-RELATED"/>
    <property type="match status" value="1"/>
</dbReference>
<dbReference type="InterPro" id="IPR036955">
    <property type="entry name" value="AP2/ERF_dom_sf"/>
</dbReference>
<keyword evidence="7" id="KW-0238">DNA-binding</keyword>
<feature type="compositionally biased region" description="Basic and acidic residues" evidence="12">
    <location>
        <begin position="182"/>
        <end position="194"/>
    </location>
</feature>
<dbReference type="InterPro" id="IPR029063">
    <property type="entry name" value="SAM-dependent_MTases_sf"/>
</dbReference>
<dbReference type="SMART" id="SM00380">
    <property type="entry name" value="AP2"/>
    <property type="match status" value="1"/>
</dbReference>
<feature type="domain" description="AP2/ERF" evidence="13">
    <location>
        <begin position="26"/>
        <end position="84"/>
    </location>
</feature>
<dbReference type="Gene3D" id="3.40.50.150">
    <property type="entry name" value="Vaccinia Virus protein VP39"/>
    <property type="match status" value="1"/>
</dbReference>
<keyword evidence="6" id="KW-0805">Transcription regulation</keyword>
<dbReference type="EMBL" id="JACEIK010001565">
    <property type="protein sequence ID" value="MCD7470426.1"/>
    <property type="molecule type" value="Genomic_DNA"/>
</dbReference>
<dbReference type="Pfam" id="PF00847">
    <property type="entry name" value="AP2"/>
    <property type="match status" value="1"/>
</dbReference>
<evidence type="ECO:0000313" key="15">
    <source>
        <dbReference type="Proteomes" id="UP000823775"/>
    </source>
</evidence>
<feature type="region of interest" description="Disordered" evidence="12">
    <location>
        <begin position="171"/>
        <end position="194"/>
    </location>
</feature>
<dbReference type="PANTHER" id="PTHR10108">
    <property type="entry name" value="SAM-DEPENDENT METHYLTRANSFERASE"/>
    <property type="match status" value="1"/>
</dbReference>
<evidence type="ECO:0000256" key="12">
    <source>
        <dbReference type="SAM" id="MobiDB-lite"/>
    </source>
</evidence>
<gene>
    <name evidence="14" type="primary">ERD3_1</name>
    <name evidence="14" type="ORF">HAX54_010297</name>
</gene>
<dbReference type="Proteomes" id="UP000823775">
    <property type="component" value="Unassembled WGS sequence"/>
</dbReference>
<evidence type="ECO:0000259" key="13">
    <source>
        <dbReference type="PROSITE" id="PS51032"/>
    </source>
</evidence>
<evidence type="ECO:0000256" key="6">
    <source>
        <dbReference type="ARBA" id="ARBA00023015"/>
    </source>
</evidence>
<evidence type="ECO:0000256" key="10">
    <source>
        <dbReference type="ARBA" id="ARBA00023242"/>
    </source>
</evidence>
<reference evidence="14 15" key="1">
    <citation type="journal article" date="2021" name="BMC Genomics">
        <title>Datura genome reveals duplications of psychoactive alkaloid biosynthetic genes and high mutation rate following tissue culture.</title>
        <authorList>
            <person name="Rajewski A."/>
            <person name="Carter-House D."/>
            <person name="Stajich J."/>
            <person name="Litt A."/>
        </authorList>
    </citation>
    <scope>NUCLEOTIDE SEQUENCE [LARGE SCALE GENOMIC DNA]</scope>
    <source>
        <strain evidence="14">AR-01</strain>
    </source>
</reference>
<dbReference type="Pfam" id="PF03141">
    <property type="entry name" value="Methyltransf_29"/>
    <property type="match status" value="1"/>
</dbReference>
<dbReference type="CDD" id="cd00018">
    <property type="entry name" value="AP2"/>
    <property type="match status" value="1"/>
</dbReference>
<accession>A0ABS8TG26</accession>
<comment type="similarity">
    <text evidence="3">Belongs to the methyltransferase superfamily.</text>
</comment>
<evidence type="ECO:0000256" key="3">
    <source>
        <dbReference type="ARBA" id="ARBA00008361"/>
    </source>
</evidence>
<keyword evidence="5" id="KW-0735">Signal-anchor</keyword>
<dbReference type="PRINTS" id="PR00367">
    <property type="entry name" value="ETHRSPELEMNT"/>
</dbReference>
<keyword evidence="15" id="KW-1185">Reference proteome</keyword>
<organism evidence="14 15">
    <name type="scientific">Datura stramonium</name>
    <name type="common">Jimsonweed</name>
    <name type="synonym">Common thornapple</name>
    <dbReference type="NCBI Taxonomy" id="4076"/>
    <lineage>
        <taxon>Eukaryota</taxon>
        <taxon>Viridiplantae</taxon>
        <taxon>Streptophyta</taxon>
        <taxon>Embryophyta</taxon>
        <taxon>Tracheophyta</taxon>
        <taxon>Spermatophyta</taxon>
        <taxon>Magnoliopsida</taxon>
        <taxon>eudicotyledons</taxon>
        <taxon>Gunneridae</taxon>
        <taxon>Pentapetalae</taxon>
        <taxon>asterids</taxon>
        <taxon>lamiids</taxon>
        <taxon>Solanales</taxon>
        <taxon>Solanaceae</taxon>
        <taxon>Solanoideae</taxon>
        <taxon>Datureae</taxon>
        <taxon>Datura</taxon>
    </lineage>
</organism>
<feature type="region of interest" description="Disordered" evidence="12">
    <location>
        <begin position="1"/>
        <end position="40"/>
    </location>
</feature>
<keyword evidence="4 14" id="KW-0489">Methyltransferase</keyword>